<feature type="non-terminal residue" evidence="1">
    <location>
        <position position="90"/>
    </location>
</feature>
<comment type="caution">
    <text evidence="1">The sequence shown here is derived from an EMBL/GenBank/DDBJ whole genome shotgun (WGS) entry which is preliminary data.</text>
</comment>
<dbReference type="Proteomes" id="UP000283383">
    <property type="component" value="Unassembled WGS sequence"/>
</dbReference>
<accession>A0A420I8C8</accession>
<proteinExistence type="predicted"/>
<reference evidence="1 2" key="1">
    <citation type="journal article" date="2018" name="BMC Genomics">
        <title>Comparative genome analyses reveal sequence features reflecting distinct modes of host-adaptation between dicot and monocot powdery mildew.</title>
        <authorList>
            <person name="Wu Y."/>
            <person name="Ma X."/>
            <person name="Pan Z."/>
            <person name="Kale S.D."/>
            <person name="Song Y."/>
            <person name="King H."/>
            <person name="Zhang Q."/>
            <person name="Presley C."/>
            <person name="Deng X."/>
            <person name="Wei C.I."/>
            <person name="Xiao S."/>
        </authorList>
    </citation>
    <scope>NUCLEOTIDE SEQUENCE [LARGE SCALE GENOMIC DNA]</scope>
    <source>
        <strain evidence="1">UMSG3</strain>
    </source>
</reference>
<dbReference type="EMBL" id="MCBQ01011449">
    <property type="protein sequence ID" value="RKF65967.1"/>
    <property type="molecule type" value="Genomic_DNA"/>
</dbReference>
<gene>
    <name evidence="1" type="ORF">GcM3_114018</name>
</gene>
<evidence type="ECO:0000313" key="1">
    <source>
        <dbReference type="EMBL" id="RKF65967.1"/>
    </source>
</evidence>
<organism evidence="1 2">
    <name type="scientific">Golovinomyces cichoracearum</name>
    <dbReference type="NCBI Taxonomy" id="62708"/>
    <lineage>
        <taxon>Eukaryota</taxon>
        <taxon>Fungi</taxon>
        <taxon>Dikarya</taxon>
        <taxon>Ascomycota</taxon>
        <taxon>Pezizomycotina</taxon>
        <taxon>Leotiomycetes</taxon>
        <taxon>Erysiphales</taxon>
        <taxon>Erysiphaceae</taxon>
        <taxon>Golovinomyces</taxon>
    </lineage>
</organism>
<sequence length="90" mass="10688">MTTESDPSMTRITVVLDKPDDWYNWLLIRKDSCRRHDIWRYVDPDNSKDSLPQLTEPTESHVTMYKTGATTLSRCTRQVLPHWHNLKRTT</sequence>
<protein>
    <submittedName>
        <fullName evidence="1">Uncharacterized protein</fullName>
    </submittedName>
</protein>
<dbReference type="AlphaFoldDB" id="A0A420I8C8"/>
<keyword evidence="2" id="KW-1185">Reference proteome</keyword>
<name>A0A420I8C8_9PEZI</name>
<evidence type="ECO:0000313" key="2">
    <source>
        <dbReference type="Proteomes" id="UP000283383"/>
    </source>
</evidence>